<organism evidence="1 2">
    <name type="scientific">Saccharibacillus sacchari</name>
    <dbReference type="NCBI Taxonomy" id="456493"/>
    <lineage>
        <taxon>Bacteria</taxon>
        <taxon>Bacillati</taxon>
        <taxon>Bacillota</taxon>
        <taxon>Bacilli</taxon>
        <taxon>Bacillales</taxon>
        <taxon>Paenibacillaceae</taxon>
        <taxon>Saccharibacillus</taxon>
    </lineage>
</organism>
<reference evidence="1" key="1">
    <citation type="submission" date="2024-03" db="EMBL/GenBank/DDBJ databases">
        <title>Whole genome sequecning of epiphytes from Marcgravia umbellata leaves.</title>
        <authorList>
            <person name="Kumar G."/>
            <person name="Savka M.A."/>
        </authorList>
    </citation>
    <scope>NUCLEOTIDE SEQUENCE</scope>
    <source>
        <strain evidence="1">RIT_BL5</strain>
    </source>
</reference>
<protein>
    <submittedName>
        <fullName evidence="1">Metallophosphoesterase</fullName>
    </submittedName>
</protein>
<evidence type="ECO:0000313" key="2">
    <source>
        <dbReference type="Proteomes" id="UP001380953"/>
    </source>
</evidence>
<dbReference type="Proteomes" id="UP001380953">
    <property type="component" value="Unassembled WGS sequence"/>
</dbReference>
<name>A0ACC6PCL5_9BACL</name>
<keyword evidence="2" id="KW-1185">Reference proteome</keyword>
<proteinExistence type="predicted"/>
<evidence type="ECO:0000313" key="1">
    <source>
        <dbReference type="EMBL" id="MEJ8304647.1"/>
    </source>
</evidence>
<gene>
    <name evidence="1" type="ORF">WKI47_12135</name>
</gene>
<comment type="caution">
    <text evidence="1">The sequence shown here is derived from an EMBL/GenBank/DDBJ whole genome shotgun (WGS) entry which is preliminary data.</text>
</comment>
<dbReference type="EMBL" id="JBBKAR010000033">
    <property type="protein sequence ID" value="MEJ8304647.1"/>
    <property type="molecule type" value="Genomic_DNA"/>
</dbReference>
<sequence>MIWVTGDVHGADRIGERLNTRNFPQQKQMTKEDFVIVAGDFGLIWNLDAADRFWLKWLHKTKPFTTLFIDGNHENFDLLSTFPEEEWNGGKVRRINDSVLHLMRGHVFELEGKRIFTFGGAASHDREHRKEGVSWWAEEMPSEAEYAEGLRNLEGCNWEVDVVLTHTCSYSALQWISAELATEVKPDAMHEYFQNIQQRLSFKRWLFGHYHADMKLPEAQRLIYRDLVRI</sequence>
<accession>A0ACC6PCL5</accession>